<feature type="region of interest" description="Disordered" evidence="8">
    <location>
        <begin position="77"/>
        <end position="223"/>
    </location>
</feature>
<keyword evidence="4" id="KW-0694">RNA-binding</keyword>
<evidence type="ECO:0000256" key="8">
    <source>
        <dbReference type="SAM" id="MobiDB-lite"/>
    </source>
</evidence>
<dbReference type="eggNOG" id="KOG2135">
    <property type="taxonomic scope" value="Eukaryota"/>
</dbReference>
<dbReference type="InParanoid" id="G0MPG3"/>
<feature type="compositionally biased region" description="Basic residues" evidence="8">
    <location>
        <begin position="194"/>
        <end position="203"/>
    </location>
</feature>
<sequence length="771" mass="85060">MNIENPDAFSDWLSDELSPIADADPNSLAKYVLALVKKPDKGPEELKEHIKEQLNVFLGDHCASFVDKVFTALNDNSYLPQQSAPPEPTPSTIAVEQKPVQKEEAPAEKSTKPTAPRHSSPAVYSGGAQKSSSSSSKTESRPVRKRISPPPSENREREKSSRDKERRRSRSPRDRRGRQSTTRSGRGSSSDRDRHRRRSRSRSRSSSGSRTPPYKSRSSRRRCKDFEERGYCIRGDQCPYYHGRDPVVVDENALSSMVPLPSAPPNFSLPPPGFNPINPPPPGVVIAAGEYNPETPALTNYSIPPPPIPGAWVQPPPVAAYVPQPVAGFSQPPPNAAPIVPQQQQQPGAFRGGMRGRGSVRGRGGFTRGGFTGVINRDNCTLQVAKIPPEMNNIAKLNEHFATFGTVDNIQVRYNGEVDSALVTYASKYDAIKAYKSPAPVLNNRFIKVFWHNPANNEGGENATAKSASPPSPPKPVEKPKIATVQEAKFVSVAAQNQRKQLQDAKERLTKEKSLLASLVQAQNKHNEVLDKWLVKQKDLLVKARTTTDEAEKKTTTKLVKHLHKQIKACKEEIDGILLRISEKSMIVDEVSAQIEALKNPTKSDDSSRKRKAGSDGEEPQAKISSIIVVKGVKEELVADLMAHMETFGEVFDHSVKADDDDGLITAVFPFRKTADALKAMANGKVLNGENLDMELKTEAIEEIPSTDTNMSANQLLASIPSGLETFHSDFVISYYCSSFLYHYALLLFSLKSQKKRTEKRAMTPPNEKIK</sequence>
<evidence type="ECO:0000259" key="10">
    <source>
        <dbReference type="PROSITE" id="PS50103"/>
    </source>
</evidence>
<name>G0MPG3_CAEBE</name>
<feature type="compositionally biased region" description="Gly residues" evidence="8">
    <location>
        <begin position="350"/>
        <end position="365"/>
    </location>
</feature>
<keyword evidence="9" id="KW-0472">Membrane</keyword>
<dbReference type="HOGENOM" id="CLU_022572_0_0_1"/>
<dbReference type="Gene3D" id="3.30.70.330">
    <property type="match status" value="2"/>
</dbReference>
<evidence type="ECO:0000313" key="11">
    <source>
        <dbReference type="EMBL" id="EGT39836.1"/>
    </source>
</evidence>
<dbReference type="CDD" id="cd12257">
    <property type="entry name" value="RRM1_RBM26_like"/>
    <property type="match status" value="1"/>
</dbReference>
<dbReference type="FunCoup" id="G0MPG3">
    <property type="interactions" value="4232"/>
</dbReference>
<dbReference type="OMA" id="ITYDSHA"/>
<feature type="coiled-coil region" evidence="7">
    <location>
        <begin position="492"/>
        <end position="522"/>
    </location>
</feature>
<dbReference type="PROSITE" id="PS50103">
    <property type="entry name" value="ZF_C3H1"/>
    <property type="match status" value="1"/>
</dbReference>
<dbReference type="Proteomes" id="UP000008068">
    <property type="component" value="Unassembled WGS sequence"/>
</dbReference>
<feature type="zinc finger region" description="C3H1-type" evidence="6">
    <location>
        <begin position="217"/>
        <end position="245"/>
    </location>
</feature>
<feature type="region of interest" description="Disordered" evidence="8">
    <location>
        <begin position="346"/>
        <end position="365"/>
    </location>
</feature>
<keyword evidence="2 6" id="KW-0863">Zinc-finger</keyword>
<feature type="compositionally biased region" description="Basic and acidic residues" evidence="8">
    <location>
        <begin position="153"/>
        <end position="174"/>
    </location>
</feature>
<evidence type="ECO:0000256" key="1">
    <source>
        <dbReference type="ARBA" id="ARBA00022723"/>
    </source>
</evidence>
<dbReference type="EMBL" id="GL379805">
    <property type="protein sequence ID" value="EGT39836.1"/>
    <property type="molecule type" value="Genomic_DNA"/>
</dbReference>
<dbReference type="FunFam" id="3.30.70.330:FF:000208">
    <property type="entry name" value="RNA-binding protein 27 isoform X2"/>
    <property type="match status" value="1"/>
</dbReference>
<dbReference type="InterPro" id="IPR035979">
    <property type="entry name" value="RBD_domain_sf"/>
</dbReference>
<keyword evidence="9" id="KW-0812">Transmembrane</keyword>
<dbReference type="SMART" id="SM00356">
    <property type="entry name" value="ZnF_C3H1"/>
    <property type="match status" value="1"/>
</dbReference>
<evidence type="ECO:0000256" key="6">
    <source>
        <dbReference type="PROSITE-ProRule" id="PRU00723"/>
    </source>
</evidence>
<protein>
    <recommendedName>
        <fullName evidence="10">C3H1-type domain-containing protein</fullName>
    </recommendedName>
</protein>
<reference evidence="12" key="1">
    <citation type="submission" date="2011-07" db="EMBL/GenBank/DDBJ databases">
        <authorList>
            <consortium name="Caenorhabditis brenneri Sequencing and Analysis Consortium"/>
            <person name="Wilson R.K."/>
        </authorList>
    </citation>
    <scope>NUCLEOTIDE SEQUENCE [LARGE SCALE GENOMIC DNA]</scope>
    <source>
        <strain evidence="12">PB2801</strain>
    </source>
</reference>
<evidence type="ECO:0000256" key="4">
    <source>
        <dbReference type="ARBA" id="ARBA00022884"/>
    </source>
</evidence>
<dbReference type="Pfam" id="PF01480">
    <property type="entry name" value="PWI"/>
    <property type="match status" value="1"/>
</dbReference>
<keyword evidence="12" id="KW-1185">Reference proteome</keyword>
<dbReference type="InterPro" id="IPR000571">
    <property type="entry name" value="Znf_CCCH"/>
</dbReference>
<dbReference type="PANTHER" id="PTHR14398:SF0">
    <property type="entry name" value="ZINC FINGER PROTEIN SWM"/>
    <property type="match status" value="1"/>
</dbReference>
<dbReference type="OrthoDB" id="443401at2759"/>
<feature type="transmembrane region" description="Helical" evidence="9">
    <location>
        <begin position="733"/>
        <end position="751"/>
    </location>
</feature>
<proteinExistence type="predicted"/>
<accession>G0MPG3</accession>
<dbReference type="InterPro" id="IPR000504">
    <property type="entry name" value="RRM_dom"/>
</dbReference>
<keyword evidence="7" id="KW-0175">Coiled coil</keyword>
<dbReference type="GO" id="GO:0005634">
    <property type="term" value="C:nucleus"/>
    <property type="evidence" value="ECO:0007669"/>
    <property type="project" value="TreeGrafter"/>
</dbReference>
<dbReference type="InterPro" id="IPR012677">
    <property type="entry name" value="Nucleotide-bd_a/b_plait_sf"/>
</dbReference>
<feature type="compositionally biased region" description="Low complexity" evidence="8">
    <location>
        <begin position="179"/>
        <end position="188"/>
    </location>
</feature>
<evidence type="ECO:0000256" key="7">
    <source>
        <dbReference type="SAM" id="Coils"/>
    </source>
</evidence>
<dbReference type="SMART" id="SM00360">
    <property type="entry name" value="RRM"/>
    <property type="match status" value="2"/>
</dbReference>
<dbReference type="SUPFAM" id="SSF90229">
    <property type="entry name" value="CCCH zinc finger"/>
    <property type="match status" value="1"/>
</dbReference>
<dbReference type="PANTHER" id="PTHR14398">
    <property type="entry name" value="RNA RECOGNITION RRM/RNP DOMAIN"/>
    <property type="match status" value="1"/>
</dbReference>
<evidence type="ECO:0000256" key="9">
    <source>
        <dbReference type="SAM" id="Phobius"/>
    </source>
</evidence>
<evidence type="ECO:0000313" key="12">
    <source>
        <dbReference type="Proteomes" id="UP000008068"/>
    </source>
</evidence>
<dbReference type="STRING" id="135651.G0MPG3"/>
<keyword evidence="9" id="KW-1133">Transmembrane helix</keyword>
<evidence type="ECO:0000256" key="2">
    <source>
        <dbReference type="ARBA" id="ARBA00022771"/>
    </source>
</evidence>
<dbReference type="SUPFAM" id="SSF54928">
    <property type="entry name" value="RNA-binding domain, RBD"/>
    <property type="match status" value="1"/>
</dbReference>
<dbReference type="GO" id="GO:0003723">
    <property type="term" value="F:RNA binding"/>
    <property type="evidence" value="ECO:0007669"/>
    <property type="project" value="UniProtKB-KW"/>
</dbReference>
<keyword evidence="3 6" id="KW-0862">Zinc</keyword>
<gene>
    <name evidence="11" type="ORF">CAEBREN_09138</name>
</gene>
<dbReference type="InterPro" id="IPR045137">
    <property type="entry name" value="RBM26/27"/>
</dbReference>
<evidence type="ECO:0000256" key="3">
    <source>
        <dbReference type="ARBA" id="ARBA00022833"/>
    </source>
</evidence>
<feature type="region of interest" description="Disordered" evidence="8">
    <location>
        <begin position="458"/>
        <end position="479"/>
    </location>
</feature>
<comment type="function">
    <text evidence="5">May be involved in the turnover of nuclear polyadenylated (pA+) RNA.</text>
</comment>
<organism evidence="12">
    <name type="scientific">Caenorhabditis brenneri</name>
    <name type="common">Nematode worm</name>
    <dbReference type="NCBI Taxonomy" id="135651"/>
    <lineage>
        <taxon>Eukaryota</taxon>
        <taxon>Metazoa</taxon>
        <taxon>Ecdysozoa</taxon>
        <taxon>Nematoda</taxon>
        <taxon>Chromadorea</taxon>
        <taxon>Rhabditida</taxon>
        <taxon>Rhabditina</taxon>
        <taxon>Rhabditomorpha</taxon>
        <taxon>Rhabditoidea</taxon>
        <taxon>Rhabditidae</taxon>
        <taxon>Peloderinae</taxon>
        <taxon>Caenorhabditis</taxon>
    </lineage>
</organism>
<feature type="region of interest" description="Disordered" evidence="8">
    <location>
        <begin position="598"/>
        <end position="619"/>
    </location>
</feature>
<evidence type="ECO:0000256" key="5">
    <source>
        <dbReference type="ARBA" id="ARBA00043866"/>
    </source>
</evidence>
<dbReference type="Pfam" id="PF00642">
    <property type="entry name" value="zf-CCCH"/>
    <property type="match status" value="1"/>
</dbReference>
<dbReference type="GO" id="GO:0008270">
    <property type="term" value="F:zinc ion binding"/>
    <property type="evidence" value="ECO:0007669"/>
    <property type="project" value="UniProtKB-KW"/>
</dbReference>
<feature type="compositionally biased region" description="Basic and acidic residues" evidence="8">
    <location>
        <begin position="99"/>
        <end position="111"/>
    </location>
</feature>
<keyword evidence="1 6" id="KW-0479">Metal-binding</keyword>
<dbReference type="InterPro" id="IPR036855">
    <property type="entry name" value="Znf_CCCH_sf"/>
</dbReference>
<dbReference type="InterPro" id="IPR002483">
    <property type="entry name" value="PWI_dom"/>
</dbReference>
<dbReference type="AlphaFoldDB" id="G0MPG3"/>
<feature type="domain" description="C3H1-type" evidence="10">
    <location>
        <begin position="217"/>
        <end position="245"/>
    </location>
</feature>